<dbReference type="Pfam" id="PF02681">
    <property type="entry name" value="DUF212"/>
    <property type="match status" value="1"/>
</dbReference>
<protein>
    <submittedName>
        <fullName evidence="1">TSA: Wollemia nobilis Ref_Wollemi_Transcript_22063_1140 transcribed RNA sequence</fullName>
    </submittedName>
</protein>
<dbReference type="AlphaFoldDB" id="A0A0C9RHE9"/>
<reference evidence="1" key="1">
    <citation type="submission" date="2015-02" db="EMBL/GenBank/DDBJ databases">
        <title>A transcriptome of Wollemia nobilis - a relic of Gondwana.</title>
        <authorList>
            <person name="Chia J.Y."/>
            <person name="Leong Y.S."/>
            <person name="Abdul Karim S."/>
            <person name="Wan Azmi N."/>
            <person name="Hercus R."/>
            <person name="Croft L."/>
        </authorList>
    </citation>
    <scope>NUCLEOTIDE SEQUENCE</scope>
    <source>
        <strain evidence="1">MaeBrown</strain>
        <tissue evidence="1">Leaf</tissue>
    </source>
</reference>
<proteinExistence type="predicted"/>
<accession>A0A0C9RHE9</accession>
<dbReference type="EMBL" id="GCHU01021903">
    <property type="protein sequence ID" value="JAG85886.1"/>
    <property type="molecule type" value="Transcribed_RNA"/>
</dbReference>
<dbReference type="PANTHER" id="PTHR31446:SF29">
    <property type="entry name" value="ACID PHOSPHATASE_VANADIUM-DEPENDENT HALOPEROXIDASE-RELATED PROTEIN"/>
    <property type="match status" value="1"/>
</dbReference>
<dbReference type="InterPro" id="IPR003832">
    <property type="entry name" value="DUF212"/>
</dbReference>
<organism evidence="1">
    <name type="scientific">Wollemia nobilis</name>
    <dbReference type="NCBI Taxonomy" id="56998"/>
    <lineage>
        <taxon>Eukaryota</taxon>
        <taxon>Viridiplantae</taxon>
        <taxon>Streptophyta</taxon>
        <taxon>Embryophyta</taxon>
        <taxon>Tracheophyta</taxon>
        <taxon>Spermatophyta</taxon>
        <taxon>Pinopsida</taxon>
        <taxon>Pinidae</taxon>
        <taxon>Conifers II</taxon>
        <taxon>Araucariales</taxon>
        <taxon>Araucariaceae</taxon>
        <taxon>Wollemia</taxon>
    </lineage>
</organism>
<dbReference type="PANTHER" id="PTHR31446">
    <property type="entry name" value="ACID PHOSPHATASE/VANADIUM-DEPENDENT HALOPEROXIDASE-RELATED PROTEIN"/>
    <property type="match status" value="1"/>
</dbReference>
<evidence type="ECO:0000313" key="1">
    <source>
        <dbReference type="EMBL" id="JAG85886.1"/>
    </source>
</evidence>
<name>A0A0C9RHE9_9CONI</name>
<dbReference type="CDD" id="cd01610">
    <property type="entry name" value="PAP2_like"/>
    <property type="match status" value="1"/>
</dbReference>
<sequence>MGIANLRCPTFIHTRRNCTLHNHFKVGASDTTCYHFTYNNLNKKSVSHWPPRLLYHSRASKISALDKNNNNNDGCSKCSNWAFVHASAGSSSSSPLGPFVTALALVLQNIKGRLMSGGEQGPYNIKATVKKLATRLQACRKLFREAETGNDGFLQQGGLGMALLSTTSMARQRISPVLETLGANPTFMSGLLSWVIAQVLKVVTTFVVEKRWDLKMLVGCGGMPSSHAALCVGLTTSVALCHGVSDALFPVCLGFSLIVMYDATGVRRHAGMQAEVLNLIVEDLFQGHPLSEKKLKEILGHTPLQVFAGACLGVLVGYLCSRSCSVAL</sequence>